<dbReference type="InterPro" id="IPR013785">
    <property type="entry name" value="Aldolase_TIM"/>
</dbReference>
<dbReference type="OrthoDB" id="9805277at2"/>
<dbReference type="GO" id="GO:0046872">
    <property type="term" value="F:metal ion binding"/>
    <property type="evidence" value="ECO:0007669"/>
    <property type="project" value="UniProtKB-KW"/>
</dbReference>
<name>A0A126V2L7_9RHOB</name>
<dbReference type="AlphaFoldDB" id="A0A126V2L7"/>
<reference evidence="5 6" key="1">
    <citation type="submission" date="2016-02" db="EMBL/GenBank/DDBJ databases">
        <title>Complete genome sequence of Halocynthiibacter arcticus PAMC 20958t from arctic marine sediment.</title>
        <authorList>
            <person name="Lee Y.M."/>
            <person name="Baek K."/>
            <person name="Lee H.K."/>
            <person name="Shin S.C."/>
        </authorList>
    </citation>
    <scope>NUCLEOTIDE SEQUENCE [LARGE SCALE GENOMIC DNA]</scope>
    <source>
        <strain evidence="5">PAMC 20958</strain>
    </source>
</reference>
<accession>A0A126V2L7</accession>
<dbReference type="EMBL" id="CP014327">
    <property type="protein sequence ID" value="AML52126.1"/>
    <property type="molecule type" value="Genomic_DNA"/>
</dbReference>
<protein>
    <submittedName>
        <fullName evidence="5">Class III aminotransferase</fullName>
    </submittedName>
</protein>
<evidence type="ECO:0000256" key="1">
    <source>
        <dbReference type="ARBA" id="ARBA00001947"/>
    </source>
</evidence>
<evidence type="ECO:0000256" key="4">
    <source>
        <dbReference type="ARBA" id="ARBA00022833"/>
    </source>
</evidence>
<dbReference type="Pfam" id="PF05853">
    <property type="entry name" value="BKACE"/>
    <property type="match status" value="1"/>
</dbReference>
<dbReference type="Proteomes" id="UP000070371">
    <property type="component" value="Chromosome"/>
</dbReference>
<dbReference type="GO" id="GO:0008483">
    <property type="term" value="F:transaminase activity"/>
    <property type="evidence" value="ECO:0007669"/>
    <property type="project" value="UniProtKB-KW"/>
</dbReference>
<dbReference type="InterPro" id="IPR008567">
    <property type="entry name" value="BKACE"/>
</dbReference>
<dbReference type="RefSeq" id="WP_039002637.1">
    <property type="nucleotide sequence ID" value="NZ_CP014327.1"/>
</dbReference>
<keyword evidence="5" id="KW-0032">Aminotransferase</keyword>
<dbReference type="KEGG" id="hat:RC74_13325"/>
<keyword evidence="3" id="KW-0479">Metal-binding</keyword>
<proteinExistence type="predicted"/>
<dbReference type="PANTHER" id="PTHR37418:SF2">
    <property type="entry name" value="3-KETO-5-AMINOHEXANOATE CLEAVAGE ENZYME"/>
    <property type="match status" value="1"/>
</dbReference>
<dbReference type="Gene3D" id="3.20.20.70">
    <property type="entry name" value="Aldolase class I"/>
    <property type="match status" value="1"/>
</dbReference>
<evidence type="ECO:0000313" key="6">
    <source>
        <dbReference type="Proteomes" id="UP000070371"/>
    </source>
</evidence>
<dbReference type="GO" id="GO:0043720">
    <property type="term" value="F:3-keto-5-aminohexanoate cleavage activity"/>
    <property type="evidence" value="ECO:0007669"/>
    <property type="project" value="InterPro"/>
</dbReference>
<keyword evidence="4" id="KW-0862">Zinc</keyword>
<keyword evidence="6" id="KW-1185">Reference proteome</keyword>
<comment type="cofactor">
    <cofactor evidence="1">
        <name>Zn(2+)</name>
        <dbReference type="ChEBI" id="CHEBI:29105"/>
    </cofactor>
</comment>
<evidence type="ECO:0000256" key="2">
    <source>
        <dbReference type="ARBA" id="ARBA00022679"/>
    </source>
</evidence>
<dbReference type="STRING" id="1579316.RC74_13325"/>
<evidence type="ECO:0000256" key="3">
    <source>
        <dbReference type="ARBA" id="ARBA00022723"/>
    </source>
</evidence>
<sequence>MRPLPTLMVAPNGARKTKTDHPALPITLAEIVATAVACHTAGADGVHLHVRDAHGRHVLDAGLYRELLSEMHHAAPNMMSQITTEAVGQYTASQQRQLVDSVQPECVSISLAEMLSDGDVSEATRFYEKYFEADIAVQHILYDARDLHALSDLLGSGALAKADLQLLFVLGRYSEKQESTPQDLDIFTQWLGTFETAPDWAVCAFGKQETACLTEALRLGGKIRVGFENSFWNANGTIANSNSERVAEMNRIVQNLGPHSSSFPS</sequence>
<dbReference type="PANTHER" id="PTHR37418">
    <property type="entry name" value="3-KETO-5-AMINOHEXANOATE CLEAVAGE ENZYME-RELATED"/>
    <property type="match status" value="1"/>
</dbReference>
<gene>
    <name evidence="5" type="ORF">RC74_13325</name>
</gene>
<organism evidence="5 6">
    <name type="scientific">Falsihalocynthiibacter arcticus</name>
    <dbReference type="NCBI Taxonomy" id="1579316"/>
    <lineage>
        <taxon>Bacteria</taxon>
        <taxon>Pseudomonadati</taxon>
        <taxon>Pseudomonadota</taxon>
        <taxon>Alphaproteobacteria</taxon>
        <taxon>Rhodobacterales</taxon>
        <taxon>Roseobacteraceae</taxon>
        <taxon>Falsihalocynthiibacter</taxon>
    </lineage>
</organism>
<evidence type="ECO:0000313" key="5">
    <source>
        <dbReference type="EMBL" id="AML52126.1"/>
    </source>
</evidence>
<keyword evidence="2 5" id="KW-0808">Transferase</keyword>